<reference evidence="1" key="1">
    <citation type="journal article" date="2023" name="Science">
        <title>Genome structures resolve the early diversification of teleost fishes.</title>
        <authorList>
            <person name="Parey E."/>
            <person name="Louis A."/>
            <person name="Montfort J."/>
            <person name="Bouchez O."/>
            <person name="Roques C."/>
            <person name="Iampietro C."/>
            <person name="Lluch J."/>
            <person name="Castinel A."/>
            <person name="Donnadieu C."/>
            <person name="Desvignes T."/>
            <person name="Floi Bucao C."/>
            <person name="Jouanno E."/>
            <person name="Wen M."/>
            <person name="Mejri S."/>
            <person name="Dirks R."/>
            <person name="Jansen H."/>
            <person name="Henkel C."/>
            <person name="Chen W.J."/>
            <person name="Zahm M."/>
            <person name="Cabau C."/>
            <person name="Klopp C."/>
            <person name="Thompson A.W."/>
            <person name="Robinson-Rechavi M."/>
            <person name="Braasch I."/>
            <person name="Lecointre G."/>
            <person name="Bobe J."/>
            <person name="Postlethwait J.H."/>
            <person name="Berthelot C."/>
            <person name="Roest Crollius H."/>
            <person name="Guiguen Y."/>
        </authorList>
    </citation>
    <scope>NUCLEOTIDE SEQUENCE</scope>
    <source>
        <strain evidence="1">WJC10195</strain>
    </source>
</reference>
<dbReference type="EMBL" id="JAINUF010000014">
    <property type="protein sequence ID" value="KAJ8342940.1"/>
    <property type="molecule type" value="Genomic_DNA"/>
</dbReference>
<proteinExistence type="predicted"/>
<organism evidence="1 2">
    <name type="scientific">Synaphobranchus kaupii</name>
    <name type="common">Kaup's arrowtooth eel</name>
    <dbReference type="NCBI Taxonomy" id="118154"/>
    <lineage>
        <taxon>Eukaryota</taxon>
        <taxon>Metazoa</taxon>
        <taxon>Chordata</taxon>
        <taxon>Craniata</taxon>
        <taxon>Vertebrata</taxon>
        <taxon>Euteleostomi</taxon>
        <taxon>Actinopterygii</taxon>
        <taxon>Neopterygii</taxon>
        <taxon>Teleostei</taxon>
        <taxon>Anguilliformes</taxon>
        <taxon>Synaphobranchidae</taxon>
        <taxon>Synaphobranchus</taxon>
    </lineage>
</organism>
<comment type="caution">
    <text evidence="1">The sequence shown here is derived from an EMBL/GenBank/DDBJ whole genome shotgun (WGS) entry which is preliminary data.</text>
</comment>
<keyword evidence="2" id="KW-1185">Reference proteome</keyword>
<accession>A0A9Q1EQ72</accession>
<sequence>MCLSIPTQLKAPILQLSHSLLMLITFLQPRGNVARVEERGSSGAAAGQQQSALILISKLRSAWRGSIPPTAASQCVIRALCRDASRRQGPCASP</sequence>
<dbReference type="Proteomes" id="UP001152622">
    <property type="component" value="Chromosome 14"/>
</dbReference>
<name>A0A9Q1EQ72_SYNKA</name>
<protein>
    <submittedName>
        <fullName evidence="1">Uncharacterized protein</fullName>
    </submittedName>
</protein>
<evidence type="ECO:0000313" key="2">
    <source>
        <dbReference type="Proteomes" id="UP001152622"/>
    </source>
</evidence>
<dbReference type="AlphaFoldDB" id="A0A9Q1EQ72"/>
<evidence type="ECO:0000313" key="1">
    <source>
        <dbReference type="EMBL" id="KAJ8342940.1"/>
    </source>
</evidence>
<gene>
    <name evidence="1" type="ORF">SKAU_G00328680</name>
</gene>